<feature type="compositionally biased region" description="Low complexity" evidence="6">
    <location>
        <begin position="16"/>
        <end position="35"/>
    </location>
</feature>
<keyword evidence="2" id="KW-0217">Developmental protein</keyword>
<dbReference type="InterPro" id="IPR048561">
    <property type="entry name" value="Dab_PTB"/>
</dbReference>
<dbReference type="SUPFAM" id="SSF50729">
    <property type="entry name" value="PH domain-like"/>
    <property type="match status" value="1"/>
</dbReference>
<evidence type="ECO:0000256" key="3">
    <source>
        <dbReference type="ARBA" id="ARBA00022490"/>
    </source>
</evidence>
<proteinExistence type="predicted"/>
<feature type="compositionally biased region" description="Low complexity" evidence="6">
    <location>
        <begin position="364"/>
        <end position="392"/>
    </location>
</feature>
<feature type="compositionally biased region" description="Polar residues" evidence="6">
    <location>
        <begin position="648"/>
        <end position="658"/>
    </location>
</feature>
<dbReference type="Gene3D" id="2.30.29.30">
    <property type="entry name" value="Pleckstrin-homology domain (PH domain)/Phosphotyrosine-binding domain (PTB)"/>
    <property type="match status" value="1"/>
</dbReference>
<dbReference type="PANTHER" id="PTHR47695:SF3">
    <property type="entry name" value="PID DOMAIN-CONTAINING PROTEIN"/>
    <property type="match status" value="1"/>
</dbReference>
<organism evidence="8 9">
    <name type="scientific">Crassostrea virginica</name>
    <name type="common">Eastern oyster</name>
    <dbReference type="NCBI Taxonomy" id="6565"/>
    <lineage>
        <taxon>Eukaryota</taxon>
        <taxon>Metazoa</taxon>
        <taxon>Spiralia</taxon>
        <taxon>Lophotrochozoa</taxon>
        <taxon>Mollusca</taxon>
        <taxon>Bivalvia</taxon>
        <taxon>Autobranchia</taxon>
        <taxon>Pteriomorphia</taxon>
        <taxon>Ostreida</taxon>
        <taxon>Ostreoidea</taxon>
        <taxon>Ostreidae</taxon>
        <taxon>Crassostrea</taxon>
    </lineage>
</organism>
<evidence type="ECO:0000313" key="10">
    <source>
        <dbReference type="RefSeq" id="XP_022315472.1"/>
    </source>
</evidence>
<dbReference type="AlphaFoldDB" id="A0A8B8CM73"/>
<dbReference type="RefSeq" id="XP_022315472.1">
    <property type="nucleotide sequence ID" value="XM_022459764.1"/>
</dbReference>
<keyword evidence="4" id="KW-0597">Phosphoprotein</keyword>
<evidence type="ECO:0000256" key="1">
    <source>
        <dbReference type="ARBA" id="ARBA00004496"/>
    </source>
</evidence>
<evidence type="ECO:0000256" key="2">
    <source>
        <dbReference type="ARBA" id="ARBA00022473"/>
    </source>
</evidence>
<dbReference type="PROSITE" id="PS01179">
    <property type="entry name" value="PID"/>
    <property type="match status" value="1"/>
</dbReference>
<dbReference type="KEGG" id="cvn:111119533"/>
<sequence>MSEETNASSTPDTTGTESAASTPTTNTTTPADSTAQNQKKVVKKPSIDPKTDPYRFKGEGVVFNAKLIGASDVPDARGDRMCQETILAQKLAVKNSGQHKQRIIINISEEGIKLIDLRTATLLHHHPVHKISFISRDVSDRRAFGYIYGTEDRTHKFFGIKTEKAAENVVLTLRDLFQVVYENKKKEMEAAKKQQTDTTDAPAKEETPPNVVKLGGDLNTESSTDDEPVTKENPNDSEIDEPIYDVPSNNAPVEKETDLFALQTELVSIEQGIKQIDKMESLFDDFSAPSSSAPSTSSATATTSDPWGASTPATDQTNANKSASSDLDELNLFSNEPAPAKKKDDIMSLFGSGAQPSFGGPQPGVGAPQQPGFGVPQPGFGASQPGFGAPQHGFGGPQPGYGGPQQGFAAFGQSATPFPATSQPNPFAAQPPGGGFGGGLVPPPVPQRQQNVPNPFAGQQQQPAAQQQQNFSLFDEPVLAPTKVEDPFAAPVTTASAKKDAFADLCTLGTASTAKTPKDLFAQRNAPPKKSIHDMMGKAPAEGQQQASDPFGNVDDSSLPAAVDFSSPFTCNSSDPFDTSFLKSSPAVPMQPTSALNVSASRKATEELTLNQNYLQNSEDFDLPSPQGPPPPLPNDPPPPAPPPRPVSSHNGHQLSSVPTPPPRISENVPNTVSLSSNSQAVNGNTPVPRPRPRTTITQSLPTPPPRNSVHAQEAQPVEQITKNTHSDSFSSFTIEDPFTTSDPFADTDPFNSEGFGSSGFDSLNSSDPFASLSSTQKDSSCTKNGDFVSDSRDDPFAVFDSSFGDSFNFKGGSLKKKGHRKSSSGKTVPMADPNDPFGFLVANKPVQNGSEPIYATVNKFK</sequence>
<keyword evidence="5" id="KW-0221">Differentiation</keyword>
<dbReference type="OrthoDB" id="10069833at2759"/>
<feature type="region of interest" description="Disordered" evidence="6">
    <location>
        <begin position="1"/>
        <end position="54"/>
    </location>
</feature>
<feature type="compositionally biased region" description="Basic and acidic residues" evidence="6">
    <location>
        <begin position="45"/>
        <end position="54"/>
    </location>
</feature>
<gene>
    <name evidence="9 10" type="primary">LOC111119533</name>
</gene>
<dbReference type="GeneID" id="111119533"/>
<dbReference type="GO" id="GO:0005737">
    <property type="term" value="C:cytoplasm"/>
    <property type="evidence" value="ECO:0007669"/>
    <property type="project" value="UniProtKB-SubCell"/>
</dbReference>
<dbReference type="SMART" id="SM00462">
    <property type="entry name" value="PTB"/>
    <property type="match status" value="1"/>
</dbReference>
<dbReference type="CDD" id="cd01215">
    <property type="entry name" value="PTB_Dab"/>
    <property type="match status" value="1"/>
</dbReference>
<protein>
    <submittedName>
        <fullName evidence="9 10">Disabled homolog 1-like isoform X1</fullName>
    </submittedName>
</protein>
<feature type="compositionally biased region" description="Polar residues" evidence="6">
    <location>
        <begin position="668"/>
        <end position="685"/>
    </location>
</feature>
<feature type="compositionally biased region" description="Gly residues" evidence="6">
    <location>
        <begin position="393"/>
        <end position="405"/>
    </location>
</feature>
<evidence type="ECO:0000256" key="6">
    <source>
        <dbReference type="SAM" id="MobiDB-lite"/>
    </source>
</evidence>
<feature type="region of interest" description="Disordered" evidence="6">
    <location>
        <begin position="286"/>
        <end position="469"/>
    </location>
</feature>
<dbReference type="InterPro" id="IPR006020">
    <property type="entry name" value="PTB/PI_dom"/>
</dbReference>
<feature type="compositionally biased region" description="Pro residues" evidence="6">
    <location>
        <begin position="626"/>
        <end position="646"/>
    </location>
</feature>
<feature type="compositionally biased region" description="Polar residues" evidence="6">
    <location>
        <begin position="1"/>
        <end position="15"/>
    </location>
</feature>
<keyword evidence="3" id="KW-0963">Cytoplasm</keyword>
<feature type="compositionally biased region" description="Polar residues" evidence="6">
    <location>
        <begin position="591"/>
        <end position="618"/>
    </location>
</feature>
<dbReference type="InterPro" id="IPR011993">
    <property type="entry name" value="PH-like_dom_sf"/>
</dbReference>
<feature type="compositionally biased region" description="Polar residues" evidence="6">
    <location>
        <begin position="311"/>
        <end position="325"/>
    </location>
</feature>
<dbReference type="RefSeq" id="XP_022315471.1">
    <property type="nucleotide sequence ID" value="XM_022459763.1"/>
</dbReference>
<accession>A0A8B8CM73</accession>
<feature type="compositionally biased region" description="Low complexity" evidence="6">
    <location>
        <begin position="447"/>
        <end position="469"/>
    </location>
</feature>
<evidence type="ECO:0000256" key="4">
    <source>
        <dbReference type="ARBA" id="ARBA00022553"/>
    </source>
</evidence>
<comment type="subcellular location">
    <subcellularLocation>
        <location evidence="1">Cytoplasm</location>
    </subcellularLocation>
</comment>
<evidence type="ECO:0000313" key="9">
    <source>
        <dbReference type="RefSeq" id="XP_022315471.1"/>
    </source>
</evidence>
<evidence type="ECO:0000256" key="5">
    <source>
        <dbReference type="ARBA" id="ARBA00022782"/>
    </source>
</evidence>
<dbReference type="Proteomes" id="UP000694844">
    <property type="component" value="Chromosome 2"/>
</dbReference>
<dbReference type="Pfam" id="PF00640">
    <property type="entry name" value="PID"/>
    <property type="match status" value="1"/>
</dbReference>
<name>A0A8B8CM73_CRAVI</name>
<dbReference type="PANTHER" id="PTHR47695">
    <property type="entry name" value="PID DOMAIN-CONTAINING PROTEIN"/>
    <property type="match status" value="1"/>
</dbReference>
<feature type="compositionally biased region" description="Polar residues" evidence="6">
    <location>
        <begin position="719"/>
        <end position="743"/>
    </location>
</feature>
<keyword evidence="8" id="KW-1185">Reference proteome</keyword>
<feature type="region of interest" description="Disordered" evidence="6">
    <location>
        <begin position="191"/>
        <end position="249"/>
    </location>
</feature>
<feature type="region of interest" description="Disordered" evidence="6">
    <location>
        <begin position="513"/>
        <end position="790"/>
    </location>
</feature>
<feature type="compositionally biased region" description="Polar residues" evidence="6">
    <location>
        <begin position="567"/>
        <end position="583"/>
    </location>
</feature>
<feature type="compositionally biased region" description="Low complexity" evidence="6">
    <location>
        <begin position="287"/>
        <end position="304"/>
    </location>
</feature>
<reference evidence="9 10" key="1">
    <citation type="submission" date="2025-04" db="UniProtKB">
        <authorList>
            <consortium name="RefSeq"/>
        </authorList>
    </citation>
    <scope>IDENTIFICATION</scope>
    <source>
        <tissue evidence="9 10">Whole sample</tissue>
    </source>
</reference>
<evidence type="ECO:0000313" key="8">
    <source>
        <dbReference type="Proteomes" id="UP000694844"/>
    </source>
</evidence>
<feature type="compositionally biased region" description="Polar residues" evidence="6">
    <location>
        <begin position="760"/>
        <end position="784"/>
    </location>
</feature>
<dbReference type="GO" id="GO:0030154">
    <property type="term" value="P:cell differentiation"/>
    <property type="evidence" value="ECO:0007669"/>
    <property type="project" value="UniProtKB-KW"/>
</dbReference>
<evidence type="ECO:0000259" key="7">
    <source>
        <dbReference type="PROSITE" id="PS01179"/>
    </source>
</evidence>
<feature type="domain" description="PID" evidence="7">
    <location>
        <begin position="58"/>
        <end position="194"/>
    </location>
</feature>